<dbReference type="Proteomes" id="UP000789901">
    <property type="component" value="Unassembled WGS sequence"/>
</dbReference>
<accession>A0ABN7X6L3</accession>
<keyword evidence="2" id="KW-1185">Reference proteome</keyword>
<protein>
    <submittedName>
        <fullName evidence="1">17577_t:CDS:1</fullName>
    </submittedName>
</protein>
<feature type="non-terminal residue" evidence="1">
    <location>
        <position position="1"/>
    </location>
</feature>
<sequence length="59" mass="6904">DAPISPLHCDIYNQLISTSYISRQEMAPTFILPDIISGSQKSFRLRKSFWNIQEISFWL</sequence>
<evidence type="ECO:0000313" key="2">
    <source>
        <dbReference type="Proteomes" id="UP000789901"/>
    </source>
</evidence>
<name>A0ABN7X6L3_GIGMA</name>
<organism evidence="1 2">
    <name type="scientific">Gigaspora margarita</name>
    <dbReference type="NCBI Taxonomy" id="4874"/>
    <lineage>
        <taxon>Eukaryota</taxon>
        <taxon>Fungi</taxon>
        <taxon>Fungi incertae sedis</taxon>
        <taxon>Mucoromycota</taxon>
        <taxon>Glomeromycotina</taxon>
        <taxon>Glomeromycetes</taxon>
        <taxon>Diversisporales</taxon>
        <taxon>Gigasporaceae</taxon>
        <taxon>Gigaspora</taxon>
    </lineage>
</organism>
<reference evidence="1 2" key="1">
    <citation type="submission" date="2021-06" db="EMBL/GenBank/DDBJ databases">
        <authorList>
            <person name="Kallberg Y."/>
            <person name="Tangrot J."/>
            <person name="Rosling A."/>
        </authorList>
    </citation>
    <scope>NUCLEOTIDE SEQUENCE [LARGE SCALE GENOMIC DNA]</scope>
    <source>
        <strain evidence="1 2">120-4 pot B 10/14</strain>
    </source>
</reference>
<comment type="caution">
    <text evidence="1">The sequence shown here is derived from an EMBL/GenBank/DDBJ whole genome shotgun (WGS) entry which is preliminary data.</text>
</comment>
<evidence type="ECO:0000313" key="1">
    <source>
        <dbReference type="EMBL" id="CAG8849151.1"/>
    </source>
</evidence>
<dbReference type="EMBL" id="CAJVQB010095015">
    <property type="protein sequence ID" value="CAG8849151.1"/>
    <property type="molecule type" value="Genomic_DNA"/>
</dbReference>
<proteinExistence type="predicted"/>
<gene>
    <name evidence="1" type="ORF">GMARGA_LOCUS39553</name>
</gene>